<dbReference type="Proteomes" id="UP001062846">
    <property type="component" value="Chromosome 10"/>
</dbReference>
<name>A0ACC0M3Z2_RHOML</name>
<proteinExistence type="predicted"/>
<keyword evidence="2" id="KW-1185">Reference proteome</keyword>
<gene>
    <name evidence="1" type="ORF">RHMOL_Rhmol10G0150300</name>
</gene>
<evidence type="ECO:0000313" key="2">
    <source>
        <dbReference type="Proteomes" id="UP001062846"/>
    </source>
</evidence>
<organism evidence="1 2">
    <name type="scientific">Rhododendron molle</name>
    <name type="common">Chinese azalea</name>
    <name type="synonym">Azalea mollis</name>
    <dbReference type="NCBI Taxonomy" id="49168"/>
    <lineage>
        <taxon>Eukaryota</taxon>
        <taxon>Viridiplantae</taxon>
        <taxon>Streptophyta</taxon>
        <taxon>Embryophyta</taxon>
        <taxon>Tracheophyta</taxon>
        <taxon>Spermatophyta</taxon>
        <taxon>Magnoliopsida</taxon>
        <taxon>eudicotyledons</taxon>
        <taxon>Gunneridae</taxon>
        <taxon>Pentapetalae</taxon>
        <taxon>asterids</taxon>
        <taxon>Ericales</taxon>
        <taxon>Ericaceae</taxon>
        <taxon>Ericoideae</taxon>
        <taxon>Rhodoreae</taxon>
        <taxon>Rhododendron</taxon>
    </lineage>
</organism>
<evidence type="ECO:0000313" key="1">
    <source>
        <dbReference type="EMBL" id="KAI8535118.1"/>
    </source>
</evidence>
<protein>
    <submittedName>
        <fullName evidence="1">Uncharacterized protein</fullName>
    </submittedName>
</protein>
<dbReference type="EMBL" id="CM046397">
    <property type="protein sequence ID" value="KAI8535118.1"/>
    <property type="molecule type" value="Genomic_DNA"/>
</dbReference>
<comment type="caution">
    <text evidence="1">The sequence shown here is derived from an EMBL/GenBank/DDBJ whole genome shotgun (WGS) entry which is preliminary data.</text>
</comment>
<reference evidence="1" key="1">
    <citation type="submission" date="2022-02" db="EMBL/GenBank/DDBJ databases">
        <title>Plant Genome Project.</title>
        <authorList>
            <person name="Zhang R.-G."/>
        </authorList>
    </citation>
    <scope>NUCLEOTIDE SEQUENCE</scope>
    <source>
        <strain evidence="1">AT1</strain>
    </source>
</reference>
<sequence length="70" mass="7244">MEVDLLASFSPKSGLGARSQGTGKGYFGDTWRPASSAKSGGRHDTGSEVPGGRYDTSFEMSDGGQCPLSL</sequence>
<accession>A0ACC0M3Z2</accession>